<organism evidence="1 2">
    <name type="scientific">Botryosphaeria dothidea</name>
    <dbReference type="NCBI Taxonomy" id="55169"/>
    <lineage>
        <taxon>Eukaryota</taxon>
        <taxon>Fungi</taxon>
        <taxon>Dikarya</taxon>
        <taxon>Ascomycota</taxon>
        <taxon>Pezizomycotina</taxon>
        <taxon>Dothideomycetes</taxon>
        <taxon>Dothideomycetes incertae sedis</taxon>
        <taxon>Botryosphaeriales</taxon>
        <taxon>Botryosphaeriaceae</taxon>
        <taxon>Botryosphaeria</taxon>
    </lineage>
</organism>
<protein>
    <submittedName>
        <fullName evidence="1">Uncharacterized protein</fullName>
    </submittedName>
</protein>
<dbReference type="EMBL" id="WWBZ02000040">
    <property type="protein sequence ID" value="KAF4305017.1"/>
    <property type="molecule type" value="Genomic_DNA"/>
</dbReference>
<comment type="caution">
    <text evidence="1">The sequence shown here is derived from an EMBL/GenBank/DDBJ whole genome shotgun (WGS) entry which is preliminary data.</text>
</comment>
<dbReference type="AlphaFoldDB" id="A0A8H4IRD2"/>
<dbReference type="Proteomes" id="UP000572817">
    <property type="component" value="Unassembled WGS sequence"/>
</dbReference>
<sequence length="263" mass="29982">MAADYDAEGLEQLWRATLEKYKTLSGVDLEDQQLTREQMDERIKHIRGYKSDVIRVSMANMLELGEIVSQVVSSIQSHLDEIENLAKYEQSITLAAIYGMSRYTENVHSGKKTPPPKDAKIPPAYGDQVQKWEEEQVQDIDPALWKSWAEVEKEMKESFIKEVGSWLEKHEIFSLWMTVQLQKSDTPLPQAEPTMIIQEDDGLGKSYLAYQAATIIKSKVMSRPQELPLPFSTSKALNTTRKPTAKKGNHTLSEMRSWLSFGS</sequence>
<accession>A0A8H4IRD2</accession>
<evidence type="ECO:0000313" key="1">
    <source>
        <dbReference type="EMBL" id="KAF4305017.1"/>
    </source>
</evidence>
<keyword evidence="2" id="KW-1185">Reference proteome</keyword>
<evidence type="ECO:0000313" key="2">
    <source>
        <dbReference type="Proteomes" id="UP000572817"/>
    </source>
</evidence>
<proteinExistence type="predicted"/>
<gene>
    <name evidence="1" type="ORF">GTA08_BOTSDO06421</name>
</gene>
<reference evidence="1" key="1">
    <citation type="submission" date="2020-04" db="EMBL/GenBank/DDBJ databases">
        <title>Genome Assembly and Annotation of Botryosphaeria dothidea sdau 11-99, a Latent Pathogen of Apple Fruit Ring Rot in China.</title>
        <authorList>
            <person name="Yu C."/>
            <person name="Diao Y."/>
            <person name="Lu Q."/>
            <person name="Zhao J."/>
            <person name="Cui S."/>
            <person name="Peng C."/>
            <person name="He B."/>
            <person name="Liu H."/>
        </authorList>
    </citation>
    <scope>NUCLEOTIDE SEQUENCE [LARGE SCALE GENOMIC DNA]</scope>
    <source>
        <strain evidence="1">Sdau11-99</strain>
    </source>
</reference>
<name>A0A8H4IRD2_9PEZI</name>